<feature type="binding site" evidence="6">
    <location>
        <position position="385"/>
    </location>
    <ligand>
        <name>Mg(2+)</name>
        <dbReference type="ChEBI" id="CHEBI:18420"/>
    </ligand>
</feature>
<evidence type="ECO:0000256" key="6">
    <source>
        <dbReference type="HAMAP-Rule" id="MF_00020"/>
    </source>
</evidence>
<evidence type="ECO:0000256" key="1">
    <source>
        <dbReference type="ARBA" id="ARBA00008748"/>
    </source>
</evidence>
<sequence>MTAADTVLVLNAGSSSLKYQLLHPGSGERVATGIVERIGSDDASARHEQGGRTRESEGGIADHRDALHTALDLFAAAGTDLRSADLLAVGHRVVHGGRRFSDPVLIDDDVVTAIDELSSLAPLHNPVNLAGVQAMREILPDVPQVAVFDTAFFHDLPAHAATYAIDDEIARRHDIRRYGFHGTSHEYVSGVAAEFLDRPASALNLIVLHLGNGASASAVRAGRAVDTSMGLTPLEGLVMGTRSGDLDPAIVAYLERVADMDIDAVDRMLNSGSGLKGLCGDNDFRTITARIDEGDERARLAYDVYIHRLRRYIGAYMIDLGRVDAIVFTAGVGENATTVRADALAGMDGFGIAVDPDANAVRSHDARRISPDDSSVAVLVVPTDEELAIARKAAELVDGS</sequence>
<dbReference type="RefSeq" id="WP_253646072.1">
    <property type="nucleotide sequence ID" value="NZ_BAAAMO010000002.1"/>
</dbReference>
<comment type="caution">
    <text evidence="9">The sequence shown here is derived from an EMBL/GenBank/DDBJ whole genome shotgun (WGS) entry which is preliminary data.</text>
</comment>
<dbReference type="GO" id="GO:0008776">
    <property type="term" value="F:acetate kinase activity"/>
    <property type="evidence" value="ECO:0007669"/>
    <property type="project" value="UniProtKB-EC"/>
</dbReference>
<name>A0ABW3G6C6_9NOCA</name>
<keyword evidence="2 6" id="KW-0808">Transferase</keyword>
<evidence type="ECO:0000256" key="7">
    <source>
        <dbReference type="RuleBase" id="RU003835"/>
    </source>
</evidence>
<evidence type="ECO:0000313" key="10">
    <source>
        <dbReference type="Proteomes" id="UP001597068"/>
    </source>
</evidence>
<dbReference type="EMBL" id="JBHTIL010000001">
    <property type="protein sequence ID" value="MFD0926020.1"/>
    <property type="molecule type" value="Genomic_DNA"/>
</dbReference>
<keyword evidence="6" id="KW-0479">Metal-binding</keyword>
<evidence type="ECO:0000313" key="9">
    <source>
        <dbReference type="EMBL" id="MFD0926020.1"/>
    </source>
</evidence>
<dbReference type="HAMAP" id="MF_00020">
    <property type="entry name" value="Acetate_kinase"/>
    <property type="match status" value="1"/>
</dbReference>
<feature type="region of interest" description="Disordered" evidence="8">
    <location>
        <begin position="39"/>
        <end position="59"/>
    </location>
</feature>
<dbReference type="InterPro" id="IPR043129">
    <property type="entry name" value="ATPase_NBD"/>
</dbReference>
<reference evidence="10" key="1">
    <citation type="journal article" date="2019" name="Int. J. Syst. Evol. Microbiol.">
        <title>The Global Catalogue of Microorganisms (GCM) 10K type strain sequencing project: providing services to taxonomists for standard genome sequencing and annotation.</title>
        <authorList>
            <consortium name="The Broad Institute Genomics Platform"/>
            <consortium name="The Broad Institute Genome Sequencing Center for Infectious Disease"/>
            <person name="Wu L."/>
            <person name="Ma J."/>
        </authorList>
    </citation>
    <scope>NUCLEOTIDE SEQUENCE [LARGE SCALE GENOMIC DNA]</scope>
    <source>
        <strain evidence="10">CCUG 50873</strain>
    </source>
</reference>
<protein>
    <recommendedName>
        <fullName evidence="6">Acetate kinase</fullName>
        <ecNumber evidence="6">2.7.2.1</ecNumber>
    </recommendedName>
    <alternativeName>
        <fullName evidence="6">Acetokinase</fullName>
    </alternativeName>
</protein>
<feature type="site" description="Transition state stabilizer" evidence="6">
    <location>
        <position position="242"/>
    </location>
</feature>
<evidence type="ECO:0000256" key="8">
    <source>
        <dbReference type="SAM" id="MobiDB-lite"/>
    </source>
</evidence>
<dbReference type="PANTHER" id="PTHR21060:SF15">
    <property type="entry name" value="ACETATE KINASE-RELATED"/>
    <property type="match status" value="1"/>
</dbReference>
<feature type="binding site" evidence="6">
    <location>
        <position position="18"/>
    </location>
    <ligand>
        <name>ATP</name>
        <dbReference type="ChEBI" id="CHEBI:30616"/>
    </ligand>
</feature>
<comment type="pathway">
    <text evidence="6">Metabolic intermediate biosynthesis; acetyl-CoA biosynthesis; acetyl-CoA from acetate: step 1/2.</text>
</comment>
<dbReference type="InterPro" id="IPR023865">
    <property type="entry name" value="Aliphatic_acid_kinase_CS"/>
</dbReference>
<feature type="active site" description="Proton donor/acceptor" evidence="6">
    <location>
        <position position="149"/>
    </location>
</feature>
<proteinExistence type="inferred from homology"/>
<feature type="binding site" evidence="6">
    <location>
        <position position="11"/>
    </location>
    <ligand>
        <name>Mg(2+)</name>
        <dbReference type="ChEBI" id="CHEBI:18420"/>
    </ligand>
</feature>
<feature type="binding site" evidence="6">
    <location>
        <begin position="209"/>
        <end position="213"/>
    </location>
    <ligand>
        <name>ATP</name>
        <dbReference type="ChEBI" id="CHEBI:30616"/>
    </ligand>
</feature>
<comment type="subcellular location">
    <subcellularLocation>
        <location evidence="6">Cytoplasm</location>
    </subcellularLocation>
</comment>
<comment type="catalytic activity">
    <reaction evidence="6">
        <text>acetate + ATP = acetyl phosphate + ADP</text>
        <dbReference type="Rhea" id="RHEA:11352"/>
        <dbReference type="ChEBI" id="CHEBI:22191"/>
        <dbReference type="ChEBI" id="CHEBI:30089"/>
        <dbReference type="ChEBI" id="CHEBI:30616"/>
        <dbReference type="ChEBI" id="CHEBI:456216"/>
        <dbReference type="EC" id="2.7.2.1"/>
    </reaction>
</comment>
<keyword evidence="4 6" id="KW-0418">Kinase</keyword>
<evidence type="ECO:0000256" key="5">
    <source>
        <dbReference type="ARBA" id="ARBA00022840"/>
    </source>
</evidence>
<organism evidence="9 10">
    <name type="scientific">Williamsia deligens</name>
    <dbReference type="NCBI Taxonomy" id="321325"/>
    <lineage>
        <taxon>Bacteria</taxon>
        <taxon>Bacillati</taxon>
        <taxon>Actinomycetota</taxon>
        <taxon>Actinomycetes</taxon>
        <taxon>Mycobacteriales</taxon>
        <taxon>Nocardiaceae</taxon>
        <taxon>Williamsia</taxon>
    </lineage>
</organism>
<evidence type="ECO:0000256" key="4">
    <source>
        <dbReference type="ARBA" id="ARBA00022777"/>
    </source>
</evidence>
<evidence type="ECO:0000256" key="3">
    <source>
        <dbReference type="ARBA" id="ARBA00022741"/>
    </source>
</evidence>
<keyword evidence="6" id="KW-0963">Cytoplasm</keyword>
<feature type="binding site" evidence="6">
    <location>
        <position position="92"/>
    </location>
    <ligand>
        <name>substrate</name>
    </ligand>
</feature>
<dbReference type="PROSITE" id="PS01076">
    <property type="entry name" value="ACETATE_KINASE_2"/>
    <property type="match status" value="1"/>
</dbReference>
<dbReference type="PRINTS" id="PR00471">
    <property type="entry name" value="ACETATEKNASE"/>
</dbReference>
<dbReference type="Pfam" id="PF00871">
    <property type="entry name" value="Acetate_kinase"/>
    <property type="match status" value="1"/>
</dbReference>
<comment type="similarity">
    <text evidence="1 6 7">Belongs to the acetokinase family.</text>
</comment>
<comment type="subunit">
    <text evidence="6">Homodimer.</text>
</comment>
<dbReference type="PANTHER" id="PTHR21060">
    <property type="entry name" value="ACETATE KINASE"/>
    <property type="match status" value="1"/>
</dbReference>
<keyword evidence="5 6" id="KW-0067">ATP-binding</keyword>
<keyword evidence="3 6" id="KW-0547">Nucleotide-binding</keyword>
<dbReference type="EC" id="2.7.2.1" evidence="6"/>
<dbReference type="SUPFAM" id="SSF53067">
    <property type="entry name" value="Actin-like ATPase domain"/>
    <property type="match status" value="2"/>
</dbReference>
<dbReference type="PROSITE" id="PS01075">
    <property type="entry name" value="ACETATE_KINASE_1"/>
    <property type="match status" value="1"/>
</dbReference>
<accession>A0ABW3G6C6</accession>
<dbReference type="InterPro" id="IPR000890">
    <property type="entry name" value="Aliphatic_acid_kin_short-chain"/>
</dbReference>
<dbReference type="NCBIfam" id="TIGR00016">
    <property type="entry name" value="ackA"/>
    <property type="match status" value="1"/>
</dbReference>
<feature type="binding site" evidence="6">
    <location>
        <begin position="283"/>
        <end position="285"/>
    </location>
    <ligand>
        <name>ATP</name>
        <dbReference type="ChEBI" id="CHEBI:30616"/>
    </ligand>
</feature>
<keyword evidence="6" id="KW-0460">Magnesium</keyword>
<keyword evidence="10" id="KW-1185">Reference proteome</keyword>
<dbReference type="CDD" id="cd24010">
    <property type="entry name" value="ASKHA_NBD_AcK_PK"/>
    <property type="match status" value="1"/>
</dbReference>
<dbReference type="PIRSF" id="PIRSF000722">
    <property type="entry name" value="Acetate_prop_kin"/>
    <property type="match status" value="1"/>
</dbReference>
<dbReference type="Proteomes" id="UP001597068">
    <property type="component" value="Unassembled WGS sequence"/>
</dbReference>
<gene>
    <name evidence="6" type="primary">ackA</name>
    <name evidence="9" type="ORF">ACFQ04_09750</name>
</gene>
<feature type="site" description="Transition state stabilizer" evidence="6">
    <location>
        <position position="181"/>
    </location>
</feature>
<feature type="binding site" evidence="6">
    <location>
        <begin position="331"/>
        <end position="335"/>
    </location>
    <ligand>
        <name>ATP</name>
        <dbReference type="ChEBI" id="CHEBI:30616"/>
    </ligand>
</feature>
<dbReference type="Gene3D" id="3.30.420.40">
    <property type="match status" value="2"/>
</dbReference>
<comment type="cofactor">
    <cofactor evidence="6">
        <name>Mg(2+)</name>
        <dbReference type="ChEBI" id="CHEBI:18420"/>
    </cofactor>
    <cofactor evidence="6">
        <name>Mn(2+)</name>
        <dbReference type="ChEBI" id="CHEBI:29035"/>
    </cofactor>
    <text evidence="6">Mg(2+). Can also accept Mn(2+).</text>
</comment>
<evidence type="ECO:0000256" key="2">
    <source>
        <dbReference type="ARBA" id="ARBA00022679"/>
    </source>
</evidence>
<comment type="function">
    <text evidence="6">Catalyzes the formation of acetyl phosphate from acetate and ATP. Can also catalyze the reverse reaction.</text>
</comment>
<dbReference type="InterPro" id="IPR004372">
    <property type="entry name" value="Ac/propionate_kinase"/>
</dbReference>